<organism evidence="2 3">
    <name type="scientific">Variovorax robiniae</name>
    <dbReference type="NCBI Taxonomy" id="1836199"/>
    <lineage>
        <taxon>Bacteria</taxon>
        <taxon>Pseudomonadati</taxon>
        <taxon>Pseudomonadota</taxon>
        <taxon>Betaproteobacteria</taxon>
        <taxon>Burkholderiales</taxon>
        <taxon>Comamonadaceae</taxon>
        <taxon>Variovorax</taxon>
    </lineage>
</organism>
<comment type="caution">
    <text evidence="2">The sequence shown here is derived from an EMBL/GenBank/DDBJ whole genome shotgun (WGS) entry which is preliminary data.</text>
</comment>
<keyword evidence="1" id="KW-0812">Transmembrane</keyword>
<name>A0ABU8XJH1_9BURK</name>
<protein>
    <submittedName>
        <fullName evidence="2">DUF4381 domain-containing protein</fullName>
    </submittedName>
</protein>
<evidence type="ECO:0000256" key="1">
    <source>
        <dbReference type="SAM" id="Phobius"/>
    </source>
</evidence>
<accession>A0ABU8XJH1</accession>
<dbReference type="EMBL" id="JBBKZS010000036">
    <property type="protein sequence ID" value="MEJ8859734.1"/>
    <property type="molecule type" value="Genomic_DNA"/>
</dbReference>
<dbReference type="InterPro" id="IPR025489">
    <property type="entry name" value="DUF4381"/>
</dbReference>
<sequence>MSDTGTSAAAAAGQPPSLSQLADVVAPPPISWMPQTVGWKVLAVLLVLIAIWLAWRGTRNWLRNRYRRDALAELRQIETCWKSDPAASVAVLTALPALIKRCALAAWPREQVASRSGAEWARFLVANAGHATPGALALEPLVREIQYHDEQVLRLVPQSDVAMLIEASRQWIQGHVSA</sequence>
<gene>
    <name evidence="2" type="ORF">WKW79_34620</name>
</gene>
<keyword evidence="3" id="KW-1185">Reference proteome</keyword>
<evidence type="ECO:0000313" key="2">
    <source>
        <dbReference type="EMBL" id="MEJ8859734.1"/>
    </source>
</evidence>
<evidence type="ECO:0000313" key="3">
    <source>
        <dbReference type="Proteomes" id="UP001367030"/>
    </source>
</evidence>
<reference evidence="2 3" key="1">
    <citation type="submission" date="2024-03" db="EMBL/GenBank/DDBJ databases">
        <title>Novel species of the genus Variovorax.</title>
        <authorList>
            <person name="Liu Q."/>
            <person name="Xin Y.-H."/>
        </authorList>
    </citation>
    <scope>NUCLEOTIDE SEQUENCE [LARGE SCALE GENOMIC DNA]</scope>
    <source>
        <strain evidence="2 3">KACC 18901</strain>
    </source>
</reference>
<feature type="transmembrane region" description="Helical" evidence="1">
    <location>
        <begin position="37"/>
        <end position="55"/>
    </location>
</feature>
<proteinExistence type="predicted"/>
<dbReference type="Pfam" id="PF14316">
    <property type="entry name" value="DUF4381"/>
    <property type="match status" value="1"/>
</dbReference>
<keyword evidence="1" id="KW-1133">Transmembrane helix</keyword>
<dbReference type="Proteomes" id="UP001367030">
    <property type="component" value="Unassembled WGS sequence"/>
</dbReference>
<dbReference type="RefSeq" id="WP_340339769.1">
    <property type="nucleotide sequence ID" value="NZ_JBBKZS010000036.1"/>
</dbReference>
<keyword evidence="1" id="KW-0472">Membrane</keyword>